<dbReference type="PANTHER" id="PTHR23535">
    <property type="entry name" value="SUGAR EFFLUX TRANSPORTER A-RELATED"/>
    <property type="match status" value="1"/>
</dbReference>
<feature type="transmembrane region" description="Helical" evidence="9">
    <location>
        <begin position="356"/>
        <end position="371"/>
    </location>
</feature>
<evidence type="ECO:0000259" key="10">
    <source>
        <dbReference type="PROSITE" id="PS50850"/>
    </source>
</evidence>
<feature type="transmembrane region" description="Helical" evidence="9">
    <location>
        <begin position="87"/>
        <end position="105"/>
    </location>
</feature>
<evidence type="ECO:0000256" key="2">
    <source>
        <dbReference type="ARBA" id="ARBA00006523"/>
    </source>
</evidence>
<keyword evidence="3" id="KW-0813">Transport</keyword>
<feature type="transmembrane region" description="Helical" evidence="9">
    <location>
        <begin position="289"/>
        <end position="311"/>
    </location>
</feature>
<evidence type="ECO:0000256" key="3">
    <source>
        <dbReference type="ARBA" id="ARBA00022448"/>
    </source>
</evidence>
<comment type="caution">
    <text evidence="11">The sequence shown here is derived from an EMBL/GenBank/DDBJ whole genome shotgun (WGS) entry which is preliminary data.</text>
</comment>
<feature type="transmembrane region" description="Helical" evidence="9">
    <location>
        <begin position="377"/>
        <end position="393"/>
    </location>
</feature>
<organism evidence="11 12">
    <name type="scientific">Luedemannella flava</name>
    <dbReference type="NCBI Taxonomy" id="349316"/>
    <lineage>
        <taxon>Bacteria</taxon>
        <taxon>Bacillati</taxon>
        <taxon>Actinomycetota</taxon>
        <taxon>Actinomycetes</taxon>
        <taxon>Micromonosporales</taxon>
        <taxon>Micromonosporaceae</taxon>
        <taxon>Luedemannella</taxon>
    </lineage>
</organism>
<evidence type="ECO:0000313" key="12">
    <source>
        <dbReference type="Proteomes" id="UP001500218"/>
    </source>
</evidence>
<dbReference type="EMBL" id="BAAALT010000210">
    <property type="protein sequence ID" value="GAA1824362.1"/>
    <property type="molecule type" value="Genomic_DNA"/>
</dbReference>
<feature type="domain" description="Major facilitator superfamily (MFS) profile" evidence="10">
    <location>
        <begin position="19"/>
        <end position="399"/>
    </location>
</feature>
<dbReference type="PROSITE" id="PS50850">
    <property type="entry name" value="MFS"/>
    <property type="match status" value="1"/>
</dbReference>
<dbReference type="RefSeq" id="WP_344137466.1">
    <property type="nucleotide sequence ID" value="NZ_BAAALT010000210.1"/>
</dbReference>
<keyword evidence="5" id="KW-0762">Sugar transport</keyword>
<reference evidence="12" key="1">
    <citation type="journal article" date="2019" name="Int. J. Syst. Evol. Microbiol.">
        <title>The Global Catalogue of Microorganisms (GCM) 10K type strain sequencing project: providing services to taxonomists for standard genome sequencing and annotation.</title>
        <authorList>
            <consortium name="The Broad Institute Genomics Platform"/>
            <consortium name="The Broad Institute Genome Sequencing Center for Infectious Disease"/>
            <person name="Wu L."/>
            <person name="Ma J."/>
        </authorList>
    </citation>
    <scope>NUCLEOTIDE SEQUENCE [LARGE SCALE GENOMIC DNA]</scope>
    <source>
        <strain evidence="12">JCM 13250</strain>
    </source>
</reference>
<dbReference type="Pfam" id="PF07690">
    <property type="entry name" value="MFS_1"/>
    <property type="match status" value="2"/>
</dbReference>
<keyword evidence="6 9" id="KW-0812">Transmembrane</keyword>
<proteinExistence type="inferred from homology"/>
<feature type="transmembrane region" description="Helical" evidence="9">
    <location>
        <begin position="56"/>
        <end position="75"/>
    </location>
</feature>
<dbReference type="InterPro" id="IPR020846">
    <property type="entry name" value="MFS_dom"/>
</dbReference>
<evidence type="ECO:0000256" key="1">
    <source>
        <dbReference type="ARBA" id="ARBA00004651"/>
    </source>
</evidence>
<protein>
    <submittedName>
        <fullName evidence="11">Sugar efflux transporter</fullName>
    </submittedName>
</protein>
<feature type="transmembrane region" description="Helical" evidence="9">
    <location>
        <begin position="178"/>
        <end position="197"/>
    </location>
</feature>
<accession>A0ABP4YUV4</accession>
<dbReference type="CDD" id="cd17471">
    <property type="entry name" value="MFS_Set"/>
    <property type="match status" value="1"/>
</dbReference>
<evidence type="ECO:0000313" key="11">
    <source>
        <dbReference type="EMBL" id="GAA1824362.1"/>
    </source>
</evidence>
<feature type="transmembrane region" description="Helical" evidence="9">
    <location>
        <begin position="228"/>
        <end position="248"/>
    </location>
</feature>
<keyword evidence="12" id="KW-1185">Reference proteome</keyword>
<keyword evidence="7 9" id="KW-1133">Transmembrane helix</keyword>
<gene>
    <name evidence="11" type="ORF">GCM10009682_50730</name>
</gene>
<dbReference type="InterPro" id="IPR011701">
    <property type="entry name" value="MFS"/>
</dbReference>
<feature type="transmembrane region" description="Helical" evidence="9">
    <location>
        <begin position="23"/>
        <end position="44"/>
    </location>
</feature>
<dbReference type="InterPro" id="IPR036259">
    <property type="entry name" value="MFS_trans_sf"/>
</dbReference>
<evidence type="ECO:0000256" key="6">
    <source>
        <dbReference type="ARBA" id="ARBA00022692"/>
    </source>
</evidence>
<dbReference type="PANTHER" id="PTHR23535:SF2">
    <property type="entry name" value="SUGAR EFFLUX TRANSPORTER A-RELATED"/>
    <property type="match status" value="1"/>
</dbReference>
<comment type="similarity">
    <text evidence="2">Belongs to the major facilitator superfamily. Set transporter family.</text>
</comment>
<feature type="transmembrane region" description="Helical" evidence="9">
    <location>
        <begin position="260"/>
        <end position="282"/>
    </location>
</feature>
<sequence>MTAPGTVPAGASPGQLVRQLAPLGYVATLVGLATSFVSPFLPLFLSRELHAGPARVALFLFLMPLAAVGVATVVGRLSDRPGARPRLLVLGAATGIVGYALFAIFRNYWAALAVALSLVAIAGSLLPQVFAFSRGLLDRVNPARAAAGINALRAVFSLSWVAGPPLAAYLIGVVDFRGLFLVAALMHVAILPVFLRFGAKAGARRQAAPAAVVDLAPPPRSRLLRISAAFILMQTAGSLGVTSMSLFVSEDLHRQVSDAGLVLGLCAAIEIPLMLLFGALAARWSLRRLVLLGAATGVGYFAAMAAASGLWQVAAAQVLNACFIAAVGGLGISYFQDLMPGLPGRATTMFTNAQRLSAMLAGLVFGVVQIAGYRSAYLIGVGLCASGLLLLAAERARRAA</sequence>
<evidence type="ECO:0000256" key="4">
    <source>
        <dbReference type="ARBA" id="ARBA00022475"/>
    </source>
</evidence>
<feature type="transmembrane region" description="Helical" evidence="9">
    <location>
        <begin position="111"/>
        <end position="130"/>
    </location>
</feature>
<dbReference type="Proteomes" id="UP001500218">
    <property type="component" value="Unassembled WGS sequence"/>
</dbReference>
<keyword evidence="8 9" id="KW-0472">Membrane</keyword>
<feature type="transmembrane region" description="Helical" evidence="9">
    <location>
        <begin position="151"/>
        <end position="172"/>
    </location>
</feature>
<name>A0ABP4YUV4_9ACTN</name>
<dbReference type="Gene3D" id="1.20.1250.20">
    <property type="entry name" value="MFS general substrate transporter like domains"/>
    <property type="match status" value="2"/>
</dbReference>
<feature type="transmembrane region" description="Helical" evidence="9">
    <location>
        <begin position="317"/>
        <end position="335"/>
    </location>
</feature>
<evidence type="ECO:0000256" key="7">
    <source>
        <dbReference type="ARBA" id="ARBA00022989"/>
    </source>
</evidence>
<dbReference type="SUPFAM" id="SSF103473">
    <property type="entry name" value="MFS general substrate transporter"/>
    <property type="match status" value="1"/>
</dbReference>
<keyword evidence="4" id="KW-1003">Cell membrane</keyword>
<evidence type="ECO:0000256" key="9">
    <source>
        <dbReference type="SAM" id="Phobius"/>
    </source>
</evidence>
<evidence type="ECO:0000256" key="5">
    <source>
        <dbReference type="ARBA" id="ARBA00022597"/>
    </source>
</evidence>
<evidence type="ECO:0000256" key="8">
    <source>
        <dbReference type="ARBA" id="ARBA00023136"/>
    </source>
</evidence>
<comment type="subcellular location">
    <subcellularLocation>
        <location evidence="1">Cell membrane</location>
        <topology evidence="1">Multi-pass membrane protein</topology>
    </subcellularLocation>
</comment>